<dbReference type="SUPFAM" id="SSF52374">
    <property type="entry name" value="Nucleotidylyl transferase"/>
    <property type="match status" value="1"/>
</dbReference>
<feature type="non-terminal residue" evidence="1">
    <location>
        <position position="1"/>
    </location>
</feature>
<feature type="non-terminal residue" evidence="1">
    <location>
        <position position="71"/>
    </location>
</feature>
<comment type="caution">
    <text evidence="1">The sequence shown here is derived from an EMBL/GenBank/DDBJ whole genome shotgun (WGS) entry which is preliminary data.</text>
</comment>
<dbReference type="EMBL" id="BARU01015881">
    <property type="protein sequence ID" value="GAH56293.1"/>
    <property type="molecule type" value="Genomic_DNA"/>
</dbReference>
<organism evidence="1">
    <name type="scientific">marine sediment metagenome</name>
    <dbReference type="NCBI Taxonomy" id="412755"/>
    <lineage>
        <taxon>unclassified sequences</taxon>
        <taxon>metagenomes</taxon>
        <taxon>ecological metagenomes</taxon>
    </lineage>
</organism>
<dbReference type="GO" id="GO:0004592">
    <property type="term" value="F:pantoate-beta-alanine ligase activity"/>
    <property type="evidence" value="ECO:0007669"/>
    <property type="project" value="InterPro"/>
</dbReference>
<dbReference type="Pfam" id="PF02569">
    <property type="entry name" value="Pantoate_ligase"/>
    <property type="match status" value="1"/>
</dbReference>
<dbReference type="InterPro" id="IPR014729">
    <property type="entry name" value="Rossmann-like_a/b/a_fold"/>
</dbReference>
<proteinExistence type="predicted"/>
<protein>
    <recommendedName>
        <fullName evidence="2">Pantoate--beta-alanine ligase</fullName>
    </recommendedName>
</protein>
<evidence type="ECO:0000313" key="1">
    <source>
        <dbReference type="EMBL" id="GAH56293.1"/>
    </source>
</evidence>
<gene>
    <name evidence="1" type="ORF">S03H2_26951</name>
</gene>
<dbReference type="AlphaFoldDB" id="X1IFE3"/>
<dbReference type="GO" id="GO:0015940">
    <property type="term" value="P:pantothenate biosynthetic process"/>
    <property type="evidence" value="ECO:0007669"/>
    <property type="project" value="InterPro"/>
</dbReference>
<name>X1IFE3_9ZZZZ</name>
<dbReference type="InterPro" id="IPR003721">
    <property type="entry name" value="Pantoate_ligase"/>
</dbReference>
<dbReference type="Gene3D" id="3.40.50.620">
    <property type="entry name" value="HUPs"/>
    <property type="match status" value="1"/>
</dbReference>
<accession>X1IFE3</accession>
<evidence type="ECO:0008006" key="2">
    <source>
        <dbReference type="Google" id="ProtNLM"/>
    </source>
</evidence>
<reference evidence="1" key="1">
    <citation type="journal article" date="2014" name="Front. Microbiol.">
        <title>High frequency of phylogenetically diverse reductive dehalogenase-homologous genes in deep subseafloor sedimentary metagenomes.</title>
        <authorList>
            <person name="Kawai M."/>
            <person name="Futagami T."/>
            <person name="Toyoda A."/>
            <person name="Takaki Y."/>
            <person name="Nishi S."/>
            <person name="Hori S."/>
            <person name="Arai W."/>
            <person name="Tsubouchi T."/>
            <person name="Morono Y."/>
            <person name="Uchiyama I."/>
            <person name="Ito T."/>
            <person name="Fujiyama A."/>
            <person name="Inagaki F."/>
            <person name="Takami H."/>
        </authorList>
    </citation>
    <scope>NUCLEOTIDE SEQUENCE</scope>
    <source>
        <strain evidence="1">Expedition CK06-06</strain>
    </source>
</reference>
<sequence length="71" mass="7864">YQNYKSKFKYLKTQTYPSLLLPFDFGFLMQVAGSIAEIRRLVGVAKKAGQTVGFVATLGALHGGHMSLIER</sequence>